<dbReference type="EMBL" id="OM236516">
    <property type="protein sequence ID" value="UNY48881.1"/>
    <property type="molecule type" value="Genomic_DNA"/>
</dbReference>
<name>A0AAE9K8L8_9CAUD</name>
<feature type="domain" description="Tail spike" evidence="2">
    <location>
        <begin position="131"/>
        <end position="518"/>
    </location>
</feature>
<sequence length="906" mass="102880">MFVDIDYNKRPKKMRLHLAKPNKQIVSHISEKFNDELSVKLGNVNELNFSIPHYIMDDESGDKILNPHTETIKEKMLIRAKMGVYSEWFIVDSIEEDADDSDIFNVSAFSLGYELAGKRISGFETESMNATEIATQLLDQTIWVIKEIDPMFNEMYRSFESGDDSNALDCITQWAETFGGLIVWDTENRQISLKNPNEEGQFKGLTVSYGRFLRTLKRTRTTDEMVTRLWVYGSEDLSIHSVNPTGQGYIEDFSFFMHPFERDANKKVIKSSYFMSDALCHAILDQKELLQANASNIKTISDELTTKRATLITEQSKLDTLEAELENIVELLDTAKAVLANLESDPSKPDTTSEKADVADLTKQRNAKQSEVDAQKIIVNKAEKDVNDLEDQLNTIQNDINSQANFTEELLEELNPYIIESTWRDDNYINANDLYKDALEKFVEIRQPKVVIEVDIDNLMNIVEEQYYWDKIALGELIKVKYHQMNIEYMAKIIEIKYDLEEGTATLTIANTSDLLSDNEKLIQLLYSNSSASSLVQNNKYKWNKVNAVSRQVSNLLSSEWDANKQKIIAGVHNSIEVGNRGIIISNPDIPNEIVIMQAGIIALSKDGGETWKTAIKPDGIVAERLIGQIIAGEELMITNASGSFTLDNNGAVFDVDKFILRSGQTGNLVDRWQKSADFIDEYRDDNLVTAYEKKMLKLEWEKMQTVYNANLVKVDNYYDGTGDQLGFVVDYKNTHQALYEYLFVTPFGDKPMLADDNMAYTTRVDGTEFNTKFRDFQNAQVELEKQLDLRAKQLSDDAKSLAQDAQNSIDEVKDEVAYKLELSSSNGWIFKNGQISTTIVAKVYHGKNDITSTIPPSGFIWRKIDKDGRVDTSWGTAHTNVGNRISITKNDVDQKATFECDIDIA</sequence>
<reference evidence="4 5" key="1">
    <citation type="submission" date="2022-01" db="EMBL/GenBank/DDBJ databases">
        <authorList>
            <person name="Stokar-Avihail A."/>
        </authorList>
    </citation>
    <scope>NUCLEOTIDE SEQUENCE [LARGE SCALE GENOMIC DNA]</scope>
</reference>
<evidence type="ECO:0000259" key="2">
    <source>
        <dbReference type="Pfam" id="PF06605"/>
    </source>
</evidence>
<evidence type="ECO:0000313" key="5">
    <source>
        <dbReference type="Proteomes" id="UP000831021"/>
    </source>
</evidence>
<dbReference type="InterPro" id="IPR010572">
    <property type="entry name" value="Tail_dom"/>
</dbReference>
<dbReference type="InterPro" id="IPR007119">
    <property type="entry name" value="Phage_tail_spike_N"/>
</dbReference>
<dbReference type="Pfam" id="PF24049">
    <property type="entry name" value="YOMG_N"/>
    <property type="match status" value="1"/>
</dbReference>
<organism evidence="4 5">
    <name type="scientific">Bacillus phage FADO</name>
    <dbReference type="NCBI Taxonomy" id="2917160"/>
    <lineage>
        <taxon>Viruses</taxon>
        <taxon>Duplodnaviria</taxon>
        <taxon>Heunggongvirae</taxon>
        <taxon>Uroviricota</taxon>
        <taxon>Caudoviricetes</taxon>
        <taxon>Heleneionescovirinae</taxon>
        <taxon>Zhangjivirus</taxon>
        <taxon>Zhangjivirus fado</taxon>
    </lineage>
</organism>
<evidence type="ECO:0000313" key="4">
    <source>
        <dbReference type="EMBL" id="UNY48881.1"/>
    </source>
</evidence>
<evidence type="ECO:0000259" key="3">
    <source>
        <dbReference type="Pfam" id="PF24049"/>
    </source>
</evidence>
<feature type="domain" description="YOMG-like N-terminal" evidence="3">
    <location>
        <begin position="18"/>
        <end position="106"/>
    </location>
</feature>
<protein>
    <recommendedName>
        <fullName evidence="6">Prophage tail endopeptidase domain-containing protein</fullName>
    </recommendedName>
</protein>
<feature type="coiled-coil region" evidence="1">
    <location>
        <begin position="372"/>
        <end position="399"/>
    </location>
</feature>
<accession>A0AAE9K8L8</accession>
<keyword evidence="1" id="KW-0175">Coiled coil</keyword>
<gene>
    <name evidence="4" type="ORF">fado_166</name>
</gene>
<evidence type="ECO:0000256" key="1">
    <source>
        <dbReference type="SAM" id="Coils"/>
    </source>
</evidence>
<dbReference type="Pfam" id="PF06605">
    <property type="entry name" value="Prophage_tail"/>
    <property type="match status" value="1"/>
</dbReference>
<dbReference type="NCBIfam" id="TIGR01665">
    <property type="entry name" value="put_anti_recept"/>
    <property type="match status" value="2"/>
</dbReference>
<evidence type="ECO:0008006" key="6">
    <source>
        <dbReference type="Google" id="ProtNLM"/>
    </source>
</evidence>
<feature type="coiled-coil region" evidence="1">
    <location>
        <begin position="311"/>
        <end position="345"/>
    </location>
</feature>
<keyword evidence="5" id="KW-1185">Reference proteome</keyword>
<dbReference type="InterPro" id="IPR057796">
    <property type="entry name" value="YOMG-like_N"/>
</dbReference>
<dbReference type="Proteomes" id="UP000831021">
    <property type="component" value="Segment"/>
</dbReference>
<proteinExistence type="predicted"/>